<keyword evidence="1" id="KW-1133">Transmembrane helix</keyword>
<keyword evidence="1" id="KW-0812">Transmembrane</keyword>
<proteinExistence type="predicted"/>
<organism evidence="2 3">
    <name type="scientific">Nitratireductor arenosus</name>
    <dbReference type="NCBI Taxonomy" id="2682096"/>
    <lineage>
        <taxon>Bacteria</taxon>
        <taxon>Pseudomonadati</taxon>
        <taxon>Pseudomonadota</taxon>
        <taxon>Alphaproteobacteria</taxon>
        <taxon>Hyphomicrobiales</taxon>
        <taxon>Phyllobacteriaceae</taxon>
        <taxon>Nitratireductor</taxon>
    </lineage>
</organism>
<name>A0A844QJJ7_9HYPH</name>
<feature type="transmembrane region" description="Helical" evidence="1">
    <location>
        <begin position="42"/>
        <end position="66"/>
    </location>
</feature>
<evidence type="ECO:0000313" key="2">
    <source>
        <dbReference type="EMBL" id="MVA98218.1"/>
    </source>
</evidence>
<dbReference type="EMBL" id="WPHG01000003">
    <property type="protein sequence ID" value="MVA98218.1"/>
    <property type="molecule type" value="Genomic_DNA"/>
</dbReference>
<accession>A0A844QJJ7</accession>
<comment type="caution">
    <text evidence="2">The sequence shown here is derived from an EMBL/GenBank/DDBJ whole genome shotgun (WGS) entry which is preliminary data.</text>
</comment>
<evidence type="ECO:0008006" key="4">
    <source>
        <dbReference type="Google" id="ProtNLM"/>
    </source>
</evidence>
<dbReference type="AlphaFoldDB" id="A0A844QJJ7"/>
<dbReference type="RefSeq" id="WP_156713178.1">
    <property type="nucleotide sequence ID" value="NZ_WPHG01000003.1"/>
</dbReference>
<keyword evidence="3" id="KW-1185">Reference proteome</keyword>
<evidence type="ECO:0000313" key="3">
    <source>
        <dbReference type="Proteomes" id="UP000463224"/>
    </source>
</evidence>
<protein>
    <recommendedName>
        <fullName evidence="4">YcxB-like protein domain-containing protein</fullName>
    </recommendedName>
</protein>
<reference evidence="2 3" key="1">
    <citation type="submission" date="2019-12" db="EMBL/GenBank/DDBJ databases">
        <title>Nitratireductor arenosus sp. nov., Isolated from sea sand, Jeju island, South Korea.</title>
        <authorList>
            <person name="Kim W."/>
        </authorList>
    </citation>
    <scope>NUCLEOTIDE SEQUENCE [LARGE SCALE GENOMIC DNA]</scope>
    <source>
        <strain evidence="2 3">CAU 1489</strain>
    </source>
</reference>
<gene>
    <name evidence="2" type="ORF">GN330_13285</name>
</gene>
<keyword evidence="1" id="KW-0472">Membrane</keyword>
<evidence type="ECO:0000256" key="1">
    <source>
        <dbReference type="SAM" id="Phobius"/>
    </source>
</evidence>
<dbReference type="Proteomes" id="UP000463224">
    <property type="component" value="Unassembled WGS sequence"/>
</dbReference>
<sequence length="182" mass="20890">MLASHMPDDGGVEIRYELTEQDYLAMMEARTRWRTGRIGRMVLWAAVVLNVGVGAWLLLGALVTATPLAVEHFLNLGLATLIVAWLALYLPWLRRRNFRRMKLADKPVHLVADREAVKLRIGDDDSRTAWREFERGHRTAEHFFFWLNPAIALIVPLRAFPDEALCERFWRLAQEGVPTTNG</sequence>
<feature type="transmembrane region" description="Helical" evidence="1">
    <location>
        <begin position="72"/>
        <end position="92"/>
    </location>
</feature>